<accession>A0A0K1RUU6</accession>
<name>A0A0K1RUU6_9CHRO</name>
<organism evidence="1 2">
    <name type="scientific">Microcystis panniformis FACHB-1757</name>
    <dbReference type="NCBI Taxonomy" id="1638788"/>
    <lineage>
        <taxon>Bacteria</taxon>
        <taxon>Bacillati</taxon>
        <taxon>Cyanobacteriota</taxon>
        <taxon>Cyanophyceae</taxon>
        <taxon>Oscillatoriophycideae</taxon>
        <taxon>Chroococcales</taxon>
        <taxon>Microcystaceae</taxon>
        <taxon>Microcystis</taxon>
    </lineage>
</organism>
<evidence type="ECO:0000313" key="1">
    <source>
        <dbReference type="EMBL" id="AKV65548.1"/>
    </source>
</evidence>
<dbReference type="Proteomes" id="UP000068167">
    <property type="component" value="Chromosome"/>
</dbReference>
<dbReference type="AlphaFoldDB" id="A0A0K1RUU6"/>
<dbReference type="PATRIC" id="fig|1638788.3.peg.320"/>
<gene>
    <name evidence="1" type="ORF">VL20_319</name>
</gene>
<sequence length="39" mass="4397">MTQANPTKSHEKRSLIQTDLGVGCWVSLSPKIERFSLTH</sequence>
<proteinExistence type="predicted"/>
<evidence type="ECO:0000313" key="2">
    <source>
        <dbReference type="Proteomes" id="UP000068167"/>
    </source>
</evidence>
<reference evidence="1 2" key="1">
    <citation type="journal article" date="2016" name="Stand. Genomic Sci.">
        <title>Complete genome sequence and genomic characterization of Microcystis panniformis FACHB 1757 by third-generation sequencing.</title>
        <authorList>
            <person name="Zhang J.Y."/>
            <person name="Guan R."/>
            <person name="Zhang H.J."/>
            <person name="Li H."/>
            <person name="Xiao P."/>
            <person name="Yu G.L."/>
            <person name="Du L."/>
            <person name="Cao D.M."/>
            <person name="Zhu B.C."/>
            <person name="Li R.H."/>
            <person name="Lu Z.H."/>
        </authorList>
    </citation>
    <scope>NUCLEOTIDE SEQUENCE [LARGE SCALE GENOMIC DNA]</scope>
    <source>
        <strain evidence="1 2">FACHB-1757</strain>
    </source>
</reference>
<protein>
    <submittedName>
        <fullName evidence="1">Uncharacterized protein</fullName>
    </submittedName>
</protein>
<keyword evidence="2" id="KW-1185">Reference proteome</keyword>
<dbReference type="EMBL" id="CP011339">
    <property type="protein sequence ID" value="AKV65548.1"/>
    <property type="molecule type" value="Genomic_DNA"/>
</dbReference>
<dbReference type="KEGG" id="mpk:VL20_319"/>